<organism evidence="1 2">
    <name type="scientific">Eutrema salsugineum</name>
    <name type="common">Saltwater cress</name>
    <name type="synonym">Sisymbrium salsugineum</name>
    <dbReference type="NCBI Taxonomy" id="72664"/>
    <lineage>
        <taxon>Eukaryota</taxon>
        <taxon>Viridiplantae</taxon>
        <taxon>Streptophyta</taxon>
        <taxon>Embryophyta</taxon>
        <taxon>Tracheophyta</taxon>
        <taxon>Spermatophyta</taxon>
        <taxon>Magnoliopsida</taxon>
        <taxon>eudicotyledons</taxon>
        <taxon>Gunneridae</taxon>
        <taxon>Pentapetalae</taxon>
        <taxon>rosids</taxon>
        <taxon>malvids</taxon>
        <taxon>Brassicales</taxon>
        <taxon>Brassicaceae</taxon>
        <taxon>Eutremeae</taxon>
        <taxon>Eutrema</taxon>
    </lineage>
</organism>
<dbReference type="GO" id="GO:0034063">
    <property type="term" value="P:stress granule assembly"/>
    <property type="evidence" value="ECO:0007669"/>
    <property type="project" value="TreeGrafter"/>
</dbReference>
<evidence type="ECO:0000313" key="2">
    <source>
        <dbReference type="Proteomes" id="UP000030689"/>
    </source>
</evidence>
<dbReference type="InterPro" id="IPR010920">
    <property type="entry name" value="LSM_dom_sf"/>
</dbReference>
<dbReference type="KEGG" id="eus:EUTSA_v10027154mg"/>
<dbReference type="PANTHER" id="PTHR13586">
    <property type="entry name" value="SCD6 PROTEIN-RELATED"/>
    <property type="match status" value="1"/>
</dbReference>
<dbReference type="eggNOG" id="KOG1073">
    <property type="taxonomic scope" value="Eukaryota"/>
</dbReference>
<dbReference type="GO" id="GO:0003729">
    <property type="term" value="F:mRNA binding"/>
    <property type="evidence" value="ECO:0007669"/>
    <property type="project" value="TreeGrafter"/>
</dbReference>
<accession>V4MQN2</accession>
<reference evidence="1 2" key="1">
    <citation type="journal article" date="2013" name="Front. Plant Sci.">
        <title>The Reference Genome of the Halophytic Plant Eutrema salsugineum.</title>
        <authorList>
            <person name="Yang R."/>
            <person name="Jarvis D.E."/>
            <person name="Chen H."/>
            <person name="Beilstein M.A."/>
            <person name="Grimwood J."/>
            <person name="Jenkins J."/>
            <person name="Shu S."/>
            <person name="Prochnik S."/>
            <person name="Xin M."/>
            <person name="Ma C."/>
            <person name="Schmutz J."/>
            <person name="Wing R.A."/>
            <person name="Mitchell-Olds T."/>
            <person name="Schumaker K.S."/>
            <person name="Wang X."/>
        </authorList>
    </citation>
    <scope>NUCLEOTIDE SEQUENCE [LARGE SCALE GENOMIC DNA]</scope>
</reference>
<name>V4MQN2_EUTSA</name>
<dbReference type="EMBL" id="KI517384">
    <property type="protein sequence ID" value="ESQ55438.1"/>
    <property type="molecule type" value="Genomic_DNA"/>
</dbReference>
<sequence length="261" mass="28882">RCYGTEGRNNIGFQIAPSYDVYNYIIFRGTEIKEYVLVKPPPTSSTLCGYGCLARGVTCSKHSHATKPPLPIIFSSHNHQHGAKIRQKVPLISNEELSSKTQATTDSYSSSFKEPVNDIASYPFDQPQYPGLNFCDPCSIPAYQSMPDHGALYQAPMKSPSGSNGGIEFEALSKNFKQFELWEPQENNNQTDANTIDGSSYMISRNPFDPIGKPCNPCGPIARPVKHNLQSRHQLPPPPPSDFSGIFLESISNMHIPCIDK</sequence>
<evidence type="ECO:0008006" key="3">
    <source>
        <dbReference type="Google" id="ProtNLM"/>
    </source>
</evidence>
<dbReference type="AlphaFoldDB" id="V4MQN2"/>
<dbReference type="GO" id="GO:0033962">
    <property type="term" value="P:P-body assembly"/>
    <property type="evidence" value="ECO:0007669"/>
    <property type="project" value="TreeGrafter"/>
</dbReference>
<dbReference type="STRING" id="72664.V4MQN2"/>
<feature type="non-terminal residue" evidence="1">
    <location>
        <position position="1"/>
    </location>
</feature>
<keyword evidence="2" id="KW-1185">Reference proteome</keyword>
<protein>
    <recommendedName>
        <fullName evidence="3">Lsm14-like N-terminal domain-containing protein</fullName>
    </recommendedName>
</protein>
<dbReference type="Proteomes" id="UP000030689">
    <property type="component" value="Unassembled WGS sequence"/>
</dbReference>
<proteinExistence type="predicted"/>
<dbReference type="OMA" id="CGEHINH"/>
<gene>
    <name evidence="1" type="ORF">EUTSA_v10027154mg</name>
</gene>
<dbReference type="Gene3D" id="2.30.30.100">
    <property type="match status" value="1"/>
</dbReference>
<dbReference type="GO" id="GO:0000932">
    <property type="term" value="C:P-body"/>
    <property type="evidence" value="ECO:0007669"/>
    <property type="project" value="TreeGrafter"/>
</dbReference>
<dbReference type="SUPFAM" id="SSF50182">
    <property type="entry name" value="Sm-like ribonucleoproteins"/>
    <property type="match status" value="1"/>
</dbReference>
<evidence type="ECO:0000313" key="1">
    <source>
        <dbReference type="EMBL" id="ESQ55438.1"/>
    </source>
</evidence>
<dbReference type="Gramene" id="ESQ55438">
    <property type="protein sequence ID" value="ESQ55438"/>
    <property type="gene ID" value="EUTSA_v10027154mg"/>
</dbReference>
<dbReference type="PANTHER" id="PTHR13586:SF0">
    <property type="entry name" value="TRAILER HITCH, ISOFORM H"/>
    <property type="match status" value="1"/>
</dbReference>